<accession>A0A8S9ZD37</accession>
<gene>
    <name evidence="4" type="ORF">Mgra_00010065</name>
</gene>
<dbReference type="OrthoDB" id="5212at2759"/>
<dbReference type="PROSITE" id="PS50817">
    <property type="entry name" value="INTEIN_N_TER"/>
    <property type="match status" value="1"/>
</dbReference>
<dbReference type="InterPro" id="IPR052140">
    <property type="entry name" value="Dev_Signal_Hedgehog-like"/>
</dbReference>
<dbReference type="InterPro" id="IPR036844">
    <property type="entry name" value="Hint_dom_sf"/>
</dbReference>
<dbReference type="Pfam" id="PF01079">
    <property type="entry name" value="Hint"/>
    <property type="match status" value="1"/>
</dbReference>
<dbReference type="SMART" id="SM00306">
    <property type="entry name" value="HintN"/>
    <property type="match status" value="1"/>
</dbReference>
<evidence type="ECO:0000313" key="5">
    <source>
        <dbReference type="Proteomes" id="UP000605970"/>
    </source>
</evidence>
<name>A0A8S9ZD37_9BILA</name>
<evidence type="ECO:0000259" key="3">
    <source>
        <dbReference type="SMART" id="SM00306"/>
    </source>
</evidence>
<dbReference type="PANTHER" id="PTHR46706">
    <property type="entry name" value="PROTEIN QUA-1-RELATED"/>
    <property type="match status" value="1"/>
</dbReference>
<protein>
    <recommendedName>
        <fullName evidence="3">Hint domain-containing protein</fullName>
    </recommendedName>
</protein>
<reference evidence="4" key="1">
    <citation type="journal article" date="2020" name="Ecol. Evol.">
        <title>Genome structure and content of the rice root-knot nematode (Meloidogyne graminicola).</title>
        <authorList>
            <person name="Phan N.T."/>
            <person name="Danchin E.G.J."/>
            <person name="Klopp C."/>
            <person name="Perfus-Barbeoch L."/>
            <person name="Kozlowski D.K."/>
            <person name="Koutsovoulos G.D."/>
            <person name="Lopez-Roques C."/>
            <person name="Bouchez O."/>
            <person name="Zahm M."/>
            <person name="Besnard G."/>
            <person name="Bellafiore S."/>
        </authorList>
    </citation>
    <scope>NUCLEOTIDE SEQUENCE</scope>
    <source>
        <strain evidence="4">VN-18</strain>
    </source>
</reference>
<evidence type="ECO:0000313" key="4">
    <source>
        <dbReference type="EMBL" id="KAF7624664.1"/>
    </source>
</evidence>
<feature type="coiled-coil region" evidence="2">
    <location>
        <begin position="369"/>
        <end position="414"/>
    </location>
</feature>
<feature type="domain" description="Hint" evidence="3">
    <location>
        <begin position="796"/>
        <end position="887"/>
    </location>
</feature>
<dbReference type="GO" id="GO:0016540">
    <property type="term" value="P:protein autoprocessing"/>
    <property type="evidence" value="ECO:0007669"/>
    <property type="project" value="InterPro"/>
</dbReference>
<keyword evidence="5" id="KW-1185">Reference proteome</keyword>
<dbReference type="Proteomes" id="UP000605970">
    <property type="component" value="Unassembled WGS sequence"/>
</dbReference>
<dbReference type="InterPro" id="IPR006141">
    <property type="entry name" value="Intein_N"/>
</dbReference>
<comment type="caution">
    <text evidence="4">The sequence shown here is derived from an EMBL/GenBank/DDBJ whole genome shotgun (WGS) entry which is preliminary data.</text>
</comment>
<dbReference type="InterPro" id="IPR003587">
    <property type="entry name" value="Hint_dom_N"/>
</dbReference>
<dbReference type="PANTHER" id="PTHR46706:SF12">
    <property type="entry name" value="PROTEIN QUA-1-RELATED"/>
    <property type="match status" value="1"/>
</dbReference>
<dbReference type="EMBL" id="JABEBT010000215">
    <property type="protein sequence ID" value="KAF7624664.1"/>
    <property type="molecule type" value="Genomic_DNA"/>
</dbReference>
<organism evidence="4 5">
    <name type="scientific">Meloidogyne graminicola</name>
    <dbReference type="NCBI Taxonomy" id="189291"/>
    <lineage>
        <taxon>Eukaryota</taxon>
        <taxon>Metazoa</taxon>
        <taxon>Ecdysozoa</taxon>
        <taxon>Nematoda</taxon>
        <taxon>Chromadorea</taxon>
        <taxon>Rhabditida</taxon>
        <taxon>Tylenchina</taxon>
        <taxon>Tylenchomorpha</taxon>
        <taxon>Tylenchoidea</taxon>
        <taxon>Meloidogynidae</taxon>
        <taxon>Meloidogyninae</taxon>
        <taxon>Meloidogyne</taxon>
    </lineage>
</organism>
<evidence type="ECO:0000256" key="1">
    <source>
        <dbReference type="ARBA" id="ARBA00022473"/>
    </source>
</evidence>
<sequence>MFFNISNTKLNKAVGGAIFSENNNNSFLQLENVYSTTIYQNNEKENNCLIPVVILKRRRRKNIKENNQQHSFLKIKNFYKSLPDLTTLPQYFSAFAEPLGSPLLQLIIEQLAKQCFGNTLNLELNKNITVDLYDFELESENKLWRDYSGFLVTDRYRYIIGLLNKGKIIQCYSDNEKIANLLLYSFIQLNNNLLNYSMFIRDIPSIVKINDNELPELYCQPPICNIFLTNSEQNNLFKNQKFECNNNLTLFNYCNKQNEWISEIKKEENNLKLKCCSIPNFSQFSAPLKKIILKKGEKYEGGPVFDNKNIIAFDLIKEIKINETKENNIFYILTIYRKNLKNYLIKPQKRIKNIKEEENNNNNNNIFIISSINSTKRNLENNNNEKENKINLLNNLKEKEYLNKEKRKKQQQKRIYIRKPLLSYYLRHLARIKKIKNKLNNSFQNNSIINQNNLNEKTFEGNIKINKLLNNNNNSRLNKFGGKKEGEIITTKNIPTFLNNKANKVFNSYLNNNSSSLSSQYNQISNDLGQIKKPRLYSDGSLIEKENLNNKLPIPIIKEEEILNKLIITPEEEEFQKIFEKEIEEYETKKEENNKVEKPPSIAGAAVITVEEEETTIIPNNENIEFEDEQNPFENNNYITILPTQNFLPSQEISYPIIGGNSFISPSNQQQVIERKDCSSSSPSCQYENTISECDSDGNNCILDNSPSSLNVKLSCGSCSCSVCQCSNLPDPCNGPNCGICPSICNCPEECGCNIRNDQNINYQQQYDQWYQQNGQQQYNQYYQGGGGGGGAFTTLQCFSGDQFVITPKGEIRMDKLKIGDMILSIEESLIAYSPVIMFLHRLPNEKAKFKIIETEEGNKLKLTEFHLVWAGCTKDLRKGECLYNIKNKKNNNNITNNNNIIQLPKEILRLASTKIKEIFEVEEIVSCHSNVAAQTLQQTFFRCWHFIYQLFDGRKNNLENEIKEFPEERELPFGVKFLTSILDILLPKAFLHT</sequence>
<evidence type="ECO:0000256" key="2">
    <source>
        <dbReference type="SAM" id="Coils"/>
    </source>
</evidence>
<keyword evidence="1" id="KW-0217">Developmental protein</keyword>
<dbReference type="GO" id="GO:0016539">
    <property type="term" value="P:intein-mediated protein splicing"/>
    <property type="evidence" value="ECO:0007669"/>
    <property type="project" value="InterPro"/>
</dbReference>
<keyword evidence="2" id="KW-0175">Coiled coil</keyword>
<dbReference type="CDD" id="cd00081">
    <property type="entry name" value="Hint"/>
    <property type="match status" value="1"/>
</dbReference>
<dbReference type="InterPro" id="IPR056017">
    <property type="entry name" value="DUF7596"/>
</dbReference>
<dbReference type="SUPFAM" id="SSF51294">
    <property type="entry name" value="Hedgehog/intein (Hint) domain"/>
    <property type="match status" value="1"/>
</dbReference>
<dbReference type="Pfam" id="PF24524">
    <property type="entry name" value="DUF7596"/>
    <property type="match status" value="1"/>
</dbReference>
<dbReference type="AlphaFoldDB" id="A0A8S9ZD37"/>
<proteinExistence type="predicted"/>
<dbReference type="Gene3D" id="2.170.16.10">
    <property type="entry name" value="Hedgehog/Intein (Hint) domain"/>
    <property type="match status" value="1"/>
</dbReference>
<dbReference type="InterPro" id="IPR001767">
    <property type="entry name" value="Hedgehog_Hint"/>
</dbReference>